<comment type="caution">
    <text evidence="2">The sequence shown here is derived from an EMBL/GenBank/DDBJ whole genome shotgun (WGS) entry which is preliminary data.</text>
</comment>
<dbReference type="HOGENOM" id="CLU_2788130_0_0_6"/>
<name>A0A095VTR6_9GAMM</name>
<reference evidence="2 3" key="1">
    <citation type="journal article" date="2014" name="Genome Announc.">
        <title>Genome Sequence of Gammaproteobacterial Pseudohaliea rubra Type Strain DSM 19751, Isolated from Coastal Seawater of the Mediterranean Sea.</title>
        <authorList>
            <person name="Spring S."/>
            <person name="Fiebig A."/>
            <person name="Riedel T."/>
            <person name="Goker M."/>
            <person name="Klenk H.P."/>
        </authorList>
    </citation>
    <scope>NUCLEOTIDE SEQUENCE [LARGE SCALE GENOMIC DNA]</scope>
    <source>
        <strain evidence="2 3">DSM 19751</strain>
    </source>
</reference>
<dbReference type="AlphaFoldDB" id="A0A095VTR6"/>
<organism evidence="2 3">
    <name type="scientific">Pseudohaliea rubra DSM 19751</name>
    <dbReference type="NCBI Taxonomy" id="1265313"/>
    <lineage>
        <taxon>Bacteria</taxon>
        <taxon>Pseudomonadati</taxon>
        <taxon>Pseudomonadota</taxon>
        <taxon>Gammaproteobacteria</taxon>
        <taxon>Cellvibrionales</taxon>
        <taxon>Halieaceae</taxon>
        <taxon>Pseudohaliea</taxon>
    </lineage>
</organism>
<dbReference type="STRING" id="1265313.HRUBRA_00534"/>
<gene>
    <name evidence="2" type="ORF">HRUBRA_00534</name>
</gene>
<accession>A0A095VTR6</accession>
<feature type="region of interest" description="Disordered" evidence="1">
    <location>
        <begin position="49"/>
        <end position="68"/>
    </location>
</feature>
<sequence>MQGVEGGGQEAHGRSPGRQARHSTQPAAYRASGTRPLQENRLASSLAVAARTRIMPRANHAETRHAPH</sequence>
<feature type="compositionally biased region" description="Gly residues" evidence="1">
    <location>
        <begin position="1"/>
        <end position="10"/>
    </location>
</feature>
<protein>
    <submittedName>
        <fullName evidence="2">Uncharacterized protein</fullName>
    </submittedName>
</protein>
<dbReference type="EMBL" id="AUVB01000015">
    <property type="protein sequence ID" value="KGE04857.1"/>
    <property type="molecule type" value="Genomic_DNA"/>
</dbReference>
<proteinExistence type="predicted"/>
<evidence type="ECO:0000313" key="3">
    <source>
        <dbReference type="Proteomes" id="UP000029640"/>
    </source>
</evidence>
<evidence type="ECO:0000313" key="2">
    <source>
        <dbReference type="EMBL" id="KGE04857.1"/>
    </source>
</evidence>
<feature type="compositionally biased region" description="Basic and acidic residues" evidence="1">
    <location>
        <begin position="59"/>
        <end position="68"/>
    </location>
</feature>
<evidence type="ECO:0000256" key="1">
    <source>
        <dbReference type="SAM" id="MobiDB-lite"/>
    </source>
</evidence>
<feature type="region of interest" description="Disordered" evidence="1">
    <location>
        <begin position="1"/>
        <end position="41"/>
    </location>
</feature>
<keyword evidence="3" id="KW-1185">Reference proteome</keyword>
<dbReference type="Proteomes" id="UP000029640">
    <property type="component" value="Unassembled WGS sequence"/>
</dbReference>